<evidence type="ECO:0000313" key="2">
    <source>
        <dbReference type="EMBL" id="MFG6441415.1"/>
    </source>
</evidence>
<dbReference type="Gene3D" id="3.40.1080.20">
    <property type="entry name" value="Acetyl-CoA hydrolase/transferase C-terminal domain"/>
    <property type="match status" value="1"/>
</dbReference>
<dbReference type="PANTHER" id="PTHR21432">
    <property type="entry name" value="ACETYL-COA HYDROLASE-RELATED"/>
    <property type="match status" value="1"/>
</dbReference>
<evidence type="ECO:0000313" key="3">
    <source>
        <dbReference type="Proteomes" id="UP001606301"/>
    </source>
</evidence>
<accession>A0ABW7FJ99</accession>
<dbReference type="InterPro" id="IPR038460">
    <property type="entry name" value="AcetylCoA_hyd_C_sf"/>
</dbReference>
<dbReference type="InterPro" id="IPR037171">
    <property type="entry name" value="NagB/RpiA_transferase-like"/>
</dbReference>
<protein>
    <submittedName>
        <fullName evidence="2">Acetyl-CoA hydrolase/transferase C-terminal domain-containing protein</fullName>
    </submittedName>
</protein>
<organism evidence="2 3">
    <name type="scientific">Pelomonas margarita</name>
    <dbReference type="NCBI Taxonomy" id="3299031"/>
    <lineage>
        <taxon>Bacteria</taxon>
        <taxon>Pseudomonadati</taxon>
        <taxon>Pseudomonadota</taxon>
        <taxon>Betaproteobacteria</taxon>
        <taxon>Burkholderiales</taxon>
        <taxon>Sphaerotilaceae</taxon>
        <taxon>Roseateles</taxon>
    </lineage>
</organism>
<keyword evidence="2" id="KW-0378">Hydrolase</keyword>
<feature type="domain" description="Acetyl-CoA hydrolase/transferase C-terminal" evidence="1">
    <location>
        <begin position="423"/>
        <end position="590"/>
    </location>
</feature>
<dbReference type="InterPro" id="IPR026888">
    <property type="entry name" value="AcetylCoA_hyd_C"/>
</dbReference>
<gene>
    <name evidence="2" type="ORF">ACG0Z3_12065</name>
</gene>
<dbReference type="GO" id="GO:0016787">
    <property type="term" value="F:hydrolase activity"/>
    <property type="evidence" value="ECO:0007669"/>
    <property type="project" value="UniProtKB-KW"/>
</dbReference>
<proteinExistence type="predicted"/>
<dbReference type="PANTHER" id="PTHR21432:SF20">
    <property type="entry name" value="ACETYL-COA HYDROLASE"/>
    <property type="match status" value="1"/>
</dbReference>
<keyword evidence="3" id="KW-1185">Reference proteome</keyword>
<name>A0ABW7FJ99_9BURK</name>
<dbReference type="InterPro" id="IPR046433">
    <property type="entry name" value="ActCoA_hydro"/>
</dbReference>
<dbReference type="RefSeq" id="WP_394397731.1">
    <property type="nucleotide sequence ID" value="NZ_JBIGHW010000005.1"/>
</dbReference>
<dbReference type="Gene3D" id="3.40.1080.10">
    <property type="entry name" value="Glutaconate Coenzyme A-transferase"/>
    <property type="match status" value="1"/>
</dbReference>
<dbReference type="Gene3D" id="3.30.750.70">
    <property type="entry name" value="4-hydroxybutyrate coenzyme like domains"/>
    <property type="match status" value="1"/>
</dbReference>
<reference evidence="2 3" key="1">
    <citation type="submission" date="2024-08" db="EMBL/GenBank/DDBJ databases">
        <authorList>
            <person name="Lu H."/>
        </authorList>
    </citation>
    <scope>NUCLEOTIDE SEQUENCE [LARGE SCALE GENOMIC DNA]</scope>
    <source>
        <strain evidence="2 3">LKC17W</strain>
    </source>
</reference>
<comment type="caution">
    <text evidence="2">The sequence shown here is derived from an EMBL/GenBank/DDBJ whole genome shotgun (WGS) entry which is preliminary data.</text>
</comment>
<dbReference type="SUPFAM" id="SSF100950">
    <property type="entry name" value="NagB/RpiA/CoA transferase-like"/>
    <property type="match status" value="1"/>
</dbReference>
<dbReference type="EMBL" id="JBIGHW010000005">
    <property type="protein sequence ID" value="MFG6441415.1"/>
    <property type="molecule type" value="Genomic_DNA"/>
</dbReference>
<sequence>MPALLTDLGTAVTTLLARVDGPVHLALPLGIGKPNALVNALYERMAADPSRPLTILTALSLEKPTGASDLERHFLAPLVARVFGDYPDLTYVKAARAQALPAHIAVREFFLKTADYLGNDAAQQGFICSNYSLAVRDMLAQGANVLAQAVAVGREADGRRRYSLSSNPDLTADFVDQCRTLGQPLLVVAVLNEHMPFMPGPAEVGEDFFDLIVDVPQGHHALFAPPNPAVSKADYAIGLHAASLLPDGGTLQIGIGSLGDAIAQALLLRERRNGEFCALIETLDHAAPLAGRHTGRFEQGLYGCSEMFANGLLQLLDAGLIRRRVYPDLALQRLANAGRLPAAPSLAAVQALADDGALATQLTPATLAHWQRLGLLHPALQLDGDRLRCGELSCANDVNLLPAGMLGTAWRDTATMHGGFFLGPRAFYQRLRDKTGDELADIAMTRIAFVNELYDSPGAPEALKRAQRRDARFINTTMKMTLLGAASSDALGDGRVVSGVGGQYNFVAQAHALAGARSVLALRATHDNAAGLQSNLVWSHANCTIPRHLRDVVVTEYGVADLRGATDAECVQRLLCIADSRFQQGLMHEARAHGKLAPDWQLPEAARHNTPEALKELLRPAREAGALPDFPFGTDLDEDELRIVRALKKLKHASQHPLELLQLALASLGPQRAVPAAYLQRLGLDEAQSLKDVVLRRLLAANL</sequence>
<dbReference type="Pfam" id="PF13336">
    <property type="entry name" value="AcetylCoA_hyd_C"/>
    <property type="match status" value="1"/>
</dbReference>
<evidence type="ECO:0000259" key="1">
    <source>
        <dbReference type="Pfam" id="PF13336"/>
    </source>
</evidence>
<dbReference type="Proteomes" id="UP001606301">
    <property type="component" value="Unassembled WGS sequence"/>
</dbReference>